<proteinExistence type="predicted"/>
<keyword evidence="1" id="KW-1133">Transmembrane helix</keyword>
<feature type="transmembrane region" description="Helical" evidence="1">
    <location>
        <begin position="49"/>
        <end position="69"/>
    </location>
</feature>
<keyword evidence="3" id="KW-1185">Reference proteome</keyword>
<organism evidence="2 3">
    <name type="scientific">Paenibacillus brasilensis</name>
    <dbReference type="NCBI Taxonomy" id="128574"/>
    <lineage>
        <taxon>Bacteria</taxon>
        <taxon>Bacillati</taxon>
        <taxon>Bacillota</taxon>
        <taxon>Bacilli</taxon>
        <taxon>Bacillales</taxon>
        <taxon>Paenibacillaceae</taxon>
        <taxon>Paenibacillus</taxon>
    </lineage>
</organism>
<dbReference type="Proteomes" id="UP001242811">
    <property type="component" value="Unassembled WGS sequence"/>
</dbReference>
<evidence type="ECO:0000313" key="2">
    <source>
        <dbReference type="EMBL" id="MDQ0493184.1"/>
    </source>
</evidence>
<keyword evidence="1" id="KW-0812">Transmembrane</keyword>
<protein>
    <recommendedName>
        <fullName evidence="4">DUF4179 domain-containing protein</fullName>
    </recommendedName>
</protein>
<name>A0ABU0KV70_9BACL</name>
<dbReference type="RefSeq" id="WP_152378886.1">
    <property type="nucleotide sequence ID" value="NZ_CP045298.1"/>
</dbReference>
<evidence type="ECO:0000313" key="3">
    <source>
        <dbReference type="Proteomes" id="UP001242811"/>
    </source>
</evidence>
<reference evidence="2 3" key="1">
    <citation type="submission" date="2023-07" db="EMBL/GenBank/DDBJ databases">
        <title>Genomic Encyclopedia of Type Strains, Phase IV (KMG-IV): sequencing the most valuable type-strain genomes for metagenomic binning, comparative biology and taxonomic classification.</title>
        <authorList>
            <person name="Goeker M."/>
        </authorList>
    </citation>
    <scope>NUCLEOTIDE SEQUENCE [LARGE SCALE GENOMIC DNA]</scope>
    <source>
        <strain evidence="2 3">DSM 14914</strain>
    </source>
</reference>
<keyword evidence="1" id="KW-0472">Membrane</keyword>
<gene>
    <name evidence="2" type="ORF">QOZ95_001340</name>
</gene>
<evidence type="ECO:0008006" key="4">
    <source>
        <dbReference type="Google" id="ProtNLM"/>
    </source>
</evidence>
<dbReference type="EMBL" id="JAUSWA010000005">
    <property type="protein sequence ID" value="MDQ0493184.1"/>
    <property type="molecule type" value="Genomic_DNA"/>
</dbReference>
<accession>A0ABU0KV70</accession>
<evidence type="ECO:0000256" key="1">
    <source>
        <dbReference type="SAM" id="Phobius"/>
    </source>
</evidence>
<comment type="caution">
    <text evidence="2">The sequence shown here is derived from an EMBL/GenBank/DDBJ whole genome shotgun (WGS) entry which is preliminary data.</text>
</comment>
<sequence length="521" mass="57498">MREEESLLMTASHEMKIAEKRIDDSVLDFAISRGIAEGQRKKKGLRKKGGLLGTAILGAAAVLGSIFAVHHGMVPLAGQSAAHSGNHTIQLDSKEFSGFQLLAEREPAIRSAFELNAVQSLEIAQVQGSCKLTINGFYAGSDRITVLFSFENKGTTPVDLDHFSLVDRSKPALARFTKIDVSSINGTRSAMTKGSLHQFGPGISYGIMEFYVAKKADTLKLQLNATSTPTRTSKDLPTNINFPKNPVHFAFKDPALLDGKTQNKSRFSLNFELAPQSLVSNDRVFSINNTMEIAGQKVDVEKAVVSPAGISLVYRYDERNTFDIHELLNPNLVLTSKSGGEYLFSSTLMPTFSGSDGRITTLFKDYDGAEDLHIQSIRFKTSGIRGIEKAKSTLVVDMNKNQILAGPDDSVSLVTLPAEKKSGLAAGARAQVLALKLTHNGQKHRTFSLDPIFTDGNHAEHKLTEGYDWSNEVYVYKSQEKYDTSFFYYTVDKHYPQPLTFRIRDYDRKISDPQELIAPVE</sequence>